<dbReference type="InterPro" id="IPR009081">
    <property type="entry name" value="PP-bd_ACP"/>
</dbReference>
<dbReference type="InterPro" id="IPR051414">
    <property type="entry name" value="Adenylate-forming_Reductase"/>
</dbReference>
<dbReference type="SUPFAM" id="SSF56801">
    <property type="entry name" value="Acetyl-CoA synthetase-like"/>
    <property type="match status" value="1"/>
</dbReference>
<dbReference type="SUPFAM" id="SSF51735">
    <property type="entry name" value="NAD(P)-binding Rossmann-fold domains"/>
    <property type="match status" value="1"/>
</dbReference>
<keyword evidence="2" id="KW-0597">Phosphoprotein</keyword>
<proteinExistence type="predicted"/>
<dbReference type="AlphaFoldDB" id="A0A0F7SG33"/>
<sequence length="1058" mass="117686">MSTTTPKPFISLNQVIRSRSETHPDKPLFKLANKSLDSVVPYTIKQLETASTLLALELSTQITTRRKGDTQSKLVAAVVMPSGVDFFIFELALLKMGYAVLLLSPNNSPAVNAHLLSLTSAKYLLAHSTSYQVASDGAAHYPQGFQCDIFDMPSPDVYSSDKVEAAVQAKLEWDWPLTPDQEADLLAVLMHSSGTTGMPKLIPMTHRKVAVSTAINRVPSLCPVPLSHMYGHLCTWCALWSVVPFYLFPATELAMTSANLSKYIELAMGEAVMLIAVSYMYKLLSEDEHAVKLMAELAQCEWSGSSFPKAVGDRLTSRGVHLRGAIGSTEIGYVASTHRDYKTDTAWDYYRFSGPHHQTAIMDHAFFEHKEDDVYELIVKQTWRSLTARNRPNGDYATGDLYVQHPDIKDAWAYVGRQDDTLVLVNGEKTNPLPIENNLIASSAHIKDAVVFGENRPYLGALISLNPSSYTLSQQEIQSVIQSALNVANAESQSHSYVPLEMVVIVPKGTVVPKSDKGSIMRRKVYVAFEKEIKTAYEQFENGNSADGRNGGKPKQKIKSSDQLESWLMEIISGLLKSKKIRVGTEDDLFECGLSSLHAEIIKSRIKTTFDLKGFELSSNFVFEHPTIQQIATYLTRPQDFANDNSISEAEEAQERVKEQLALVEKYRKFEGSSPKSSESPSLSRVVLTGASGSLGANVLSFLQTRSDPSIRITCLVRASTDSEATDRVLDSLKTRRLPLFDRNDDRVDCRAADLARRDLGLSNEVFKDLENEVTMVLHLAWSVNFNKQTQSFDSLIRGAHNLIQLSLRPKTQPASFFFSSSISTVAGWKEEWGTIPERVLGPELCLPMGYARSKWVVEKLCEIAHHENGLRANVLRVGQIIGGKNGVWNETEAIPLLIKSADTIHALPDSFSNRAWLPVDDCAKIILECALTPPIMTSTSTDPSQQTVVPCFHVLQPESVEWKDVLSSLRKGGLNFDVVDGKTWVNLVREKEGELENPTRLLIGYYDKMYNQVQKAIPKADIRKTVKASPTLAISRLVDQDVILQWINVWRDTGFLS</sequence>
<accession>A0A0F7SG33</accession>
<evidence type="ECO:0000256" key="2">
    <source>
        <dbReference type="ARBA" id="ARBA00022553"/>
    </source>
</evidence>
<dbReference type="InterPro" id="IPR020845">
    <property type="entry name" value="AMP-binding_CS"/>
</dbReference>
<dbReference type="EMBL" id="LN483167">
    <property type="protein sequence ID" value="CDZ97355.1"/>
    <property type="molecule type" value="Genomic_DNA"/>
</dbReference>
<evidence type="ECO:0000259" key="4">
    <source>
        <dbReference type="PROSITE" id="PS50075"/>
    </source>
</evidence>
<dbReference type="InterPro" id="IPR000873">
    <property type="entry name" value="AMP-dep_synth/lig_dom"/>
</dbReference>
<evidence type="ECO:0000256" key="3">
    <source>
        <dbReference type="SAM" id="MobiDB-lite"/>
    </source>
</evidence>
<evidence type="ECO:0000256" key="1">
    <source>
        <dbReference type="ARBA" id="ARBA00022450"/>
    </source>
</evidence>
<feature type="region of interest" description="Disordered" evidence="3">
    <location>
        <begin position="542"/>
        <end position="561"/>
    </location>
</feature>
<dbReference type="InterPro" id="IPR036736">
    <property type="entry name" value="ACP-like_sf"/>
</dbReference>
<dbReference type="PROSITE" id="PS50075">
    <property type="entry name" value="CARRIER"/>
    <property type="match status" value="1"/>
</dbReference>
<dbReference type="Pfam" id="PF00501">
    <property type="entry name" value="AMP-binding"/>
    <property type="match status" value="1"/>
</dbReference>
<dbReference type="Pfam" id="PF00550">
    <property type="entry name" value="PP-binding"/>
    <property type="match status" value="1"/>
</dbReference>
<dbReference type="Pfam" id="PF23562">
    <property type="entry name" value="AMP-binding_C_3"/>
    <property type="match status" value="1"/>
</dbReference>
<dbReference type="PANTHER" id="PTHR43439">
    <property type="entry name" value="PHENYLACETATE-COENZYME A LIGASE"/>
    <property type="match status" value="1"/>
</dbReference>
<dbReference type="Gene3D" id="1.10.1200.10">
    <property type="entry name" value="ACP-like"/>
    <property type="match status" value="1"/>
</dbReference>
<organism evidence="5">
    <name type="scientific">Phaffia rhodozyma</name>
    <name type="common">Yeast</name>
    <name type="synonym">Xanthophyllomyces dendrorhous</name>
    <dbReference type="NCBI Taxonomy" id="264483"/>
    <lineage>
        <taxon>Eukaryota</taxon>
        <taxon>Fungi</taxon>
        <taxon>Dikarya</taxon>
        <taxon>Basidiomycota</taxon>
        <taxon>Agaricomycotina</taxon>
        <taxon>Tremellomycetes</taxon>
        <taxon>Cystofilobasidiales</taxon>
        <taxon>Mrakiaceae</taxon>
        <taxon>Phaffia</taxon>
    </lineage>
</organism>
<protein>
    <submittedName>
        <fullName evidence="5">Non-ribosomal peptide synthetase/alpha-aminoadipate reductase and related enzymes</fullName>
    </submittedName>
</protein>
<reference evidence="5" key="1">
    <citation type="submission" date="2014-08" db="EMBL/GenBank/DDBJ databases">
        <authorList>
            <person name="Sharma Rahul"/>
            <person name="Thines Marco"/>
        </authorList>
    </citation>
    <scope>NUCLEOTIDE SEQUENCE</scope>
</reference>
<dbReference type="Gene3D" id="3.40.50.720">
    <property type="entry name" value="NAD(P)-binding Rossmann-like Domain"/>
    <property type="match status" value="1"/>
</dbReference>
<dbReference type="InterPro" id="IPR036291">
    <property type="entry name" value="NAD(P)-bd_dom_sf"/>
</dbReference>
<dbReference type="InterPro" id="IPR013120">
    <property type="entry name" value="FAR_NAD-bd"/>
</dbReference>
<dbReference type="PROSITE" id="PS00455">
    <property type="entry name" value="AMP_BINDING"/>
    <property type="match status" value="1"/>
</dbReference>
<dbReference type="Gene3D" id="3.40.50.12780">
    <property type="entry name" value="N-terminal domain of ligase-like"/>
    <property type="match status" value="1"/>
</dbReference>
<dbReference type="PANTHER" id="PTHR43439:SF2">
    <property type="entry name" value="ENZYME, PUTATIVE (JCVI)-RELATED"/>
    <property type="match status" value="1"/>
</dbReference>
<evidence type="ECO:0000313" key="5">
    <source>
        <dbReference type="EMBL" id="CDZ97355.1"/>
    </source>
</evidence>
<dbReference type="SUPFAM" id="SSF47336">
    <property type="entry name" value="ACP-like"/>
    <property type="match status" value="1"/>
</dbReference>
<feature type="domain" description="Carrier" evidence="4">
    <location>
        <begin position="559"/>
        <end position="639"/>
    </location>
</feature>
<dbReference type="Pfam" id="PF07993">
    <property type="entry name" value="NAD_binding_4"/>
    <property type="match status" value="1"/>
</dbReference>
<keyword evidence="1" id="KW-0596">Phosphopantetheine</keyword>
<name>A0A0F7SG33_PHARH</name>
<dbReference type="InterPro" id="IPR042099">
    <property type="entry name" value="ANL_N_sf"/>
</dbReference>